<dbReference type="Gene3D" id="1.10.167.10">
    <property type="entry name" value="Regulator of G-protein Signalling 4, domain 2"/>
    <property type="match status" value="2"/>
</dbReference>
<feature type="domain" description="RGS" evidence="3">
    <location>
        <begin position="25"/>
        <end position="129"/>
    </location>
</feature>
<dbReference type="InterPro" id="IPR044926">
    <property type="entry name" value="RGS_subdomain_2"/>
</dbReference>
<evidence type="ECO:0000259" key="2">
    <source>
        <dbReference type="PROSITE" id="PS01033"/>
    </source>
</evidence>
<feature type="non-terminal residue" evidence="4">
    <location>
        <position position="1"/>
    </location>
</feature>
<dbReference type="GO" id="GO:0008941">
    <property type="term" value="F:nitric oxide dioxygenase NAD(P)H activity"/>
    <property type="evidence" value="ECO:0007669"/>
    <property type="project" value="TreeGrafter"/>
</dbReference>
<dbReference type="OrthoDB" id="436496at2759"/>
<dbReference type="GO" id="GO:0071500">
    <property type="term" value="P:cellular response to nitrosative stress"/>
    <property type="evidence" value="ECO:0007669"/>
    <property type="project" value="TreeGrafter"/>
</dbReference>
<name>A0A0G4IVL1_PLABS</name>
<dbReference type="Pfam" id="PF00042">
    <property type="entry name" value="Globin"/>
    <property type="match status" value="2"/>
</dbReference>
<dbReference type="PANTHER" id="PTHR43396:SF6">
    <property type="entry name" value="ABL201WP"/>
    <property type="match status" value="1"/>
</dbReference>
<dbReference type="InterPro" id="IPR036305">
    <property type="entry name" value="RGS_sf"/>
</dbReference>
<evidence type="ECO:0008006" key="6">
    <source>
        <dbReference type="Google" id="ProtNLM"/>
    </source>
</evidence>
<proteinExistence type="predicted"/>
<feature type="domain" description="RGS" evidence="3">
    <location>
        <begin position="348"/>
        <end position="439"/>
    </location>
</feature>
<dbReference type="CDD" id="cd07440">
    <property type="entry name" value="RGS"/>
    <property type="match status" value="1"/>
</dbReference>
<keyword evidence="5" id="KW-1185">Reference proteome</keyword>
<keyword evidence="1" id="KW-1133">Transmembrane helix</keyword>
<feature type="transmembrane region" description="Helical" evidence="1">
    <location>
        <begin position="325"/>
        <end position="345"/>
    </location>
</feature>
<evidence type="ECO:0000313" key="5">
    <source>
        <dbReference type="Proteomes" id="UP000039324"/>
    </source>
</evidence>
<keyword evidence="1" id="KW-0812">Transmembrane</keyword>
<feature type="transmembrane region" description="Helical" evidence="1">
    <location>
        <begin position="635"/>
        <end position="654"/>
    </location>
</feature>
<evidence type="ECO:0000313" key="4">
    <source>
        <dbReference type="EMBL" id="CEO99277.1"/>
    </source>
</evidence>
<keyword evidence="1" id="KW-0472">Membrane</keyword>
<organism evidence="4 5">
    <name type="scientific">Plasmodiophora brassicae</name>
    <name type="common">Clubroot disease agent</name>
    <dbReference type="NCBI Taxonomy" id="37360"/>
    <lineage>
        <taxon>Eukaryota</taxon>
        <taxon>Sar</taxon>
        <taxon>Rhizaria</taxon>
        <taxon>Endomyxa</taxon>
        <taxon>Phytomyxea</taxon>
        <taxon>Plasmodiophorida</taxon>
        <taxon>Plasmodiophoridae</taxon>
        <taxon>Plasmodiophora</taxon>
    </lineage>
</organism>
<dbReference type="Proteomes" id="UP000039324">
    <property type="component" value="Unassembled WGS sequence"/>
</dbReference>
<evidence type="ECO:0000256" key="1">
    <source>
        <dbReference type="SAM" id="Phobius"/>
    </source>
</evidence>
<dbReference type="PANTHER" id="PTHR43396">
    <property type="entry name" value="FLAVOHEMOPROTEIN"/>
    <property type="match status" value="1"/>
</dbReference>
<dbReference type="GO" id="GO:0046210">
    <property type="term" value="P:nitric oxide catabolic process"/>
    <property type="evidence" value="ECO:0007669"/>
    <property type="project" value="TreeGrafter"/>
</dbReference>
<dbReference type="Pfam" id="PF00615">
    <property type="entry name" value="RGS"/>
    <property type="match status" value="2"/>
</dbReference>
<accession>A0A0G4IVL1</accession>
<dbReference type="PROSITE" id="PS50132">
    <property type="entry name" value="RGS"/>
    <property type="match status" value="2"/>
</dbReference>
<dbReference type="GO" id="GO:0020037">
    <property type="term" value="F:heme binding"/>
    <property type="evidence" value="ECO:0007669"/>
    <property type="project" value="InterPro"/>
</dbReference>
<dbReference type="GO" id="GO:0019825">
    <property type="term" value="F:oxygen binding"/>
    <property type="evidence" value="ECO:0007669"/>
    <property type="project" value="InterPro"/>
</dbReference>
<dbReference type="InterPro" id="IPR009050">
    <property type="entry name" value="Globin-like_sf"/>
</dbReference>
<gene>
    <name evidence="4" type="ORF">PBRA_001183</name>
</gene>
<evidence type="ECO:0000259" key="3">
    <source>
        <dbReference type="PROSITE" id="PS50132"/>
    </source>
</evidence>
<dbReference type="InterPro" id="IPR016137">
    <property type="entry name" value="RGS"/>
</dbReference>
<dbReference type="InterPro" id="IPR012292">
    <property type="entry name" value="Globin/Proto"/>
</dbReference>
<dbReference type="Gene3D" id="1.10.490.10">
    <property type="entry name" value="Globins"/>
    <property type="match status" value="2"/>
</dbReference>
<reference evidence="4 5" key="1">
    <citation type="submission" date="2015-02" db="EMBL/GenBank/DDBJ databases">
        <authorList>
            <person name="Chooi Y.-H."/>
        </authorList>
    </citation>
    <scope>NUCLEOTIDE SEQUENCE [LARGE SCALE GENOMIC DNA]</scope>
    <source>
        <strain evidence="4">E3</strain>
    </source>
</reference>
<dbReference type="InterPro" id="IPR000971">
    <property type="entry name" value="Globin"/>
</dbReference>
<feature type="domain" description="Globin" evidence="2">
    <location>
        <begin position="438"/>
        <end position="577"/>
    </location>
</feature>
<feature type="domain" description="Globin" evidence="2">
    <location>
        <begin position="128"/>
        <end position="267"/>
    </location>
</feature>
<dbReference type="PROSITE" id="PS01033">
    <property type="entry name" value="GLOBIN"/>
    <property type="match status" value="2"/>
</dbReference>
<dbReference type="AlphaFoldDB" id="A0A0G4IVL1"/>
<dbReference type="STRING" id="37360.A0A0G4IVL1"/>
<sequence>LLSGAHSTQDANAVMAASSPEEDGILSLFLQSKACERMLLRFAEREVSLESVYFWRHVTAYLKETQSETSRTHADDMIKEYIEKGSRHEINISGSLRDALLRSPNDRSLWKEAQSEVSKMVTDGQFMRLSARITNLVKSSWAEAMTLQGPDGMTLQKAFYNHMFTKSPASRAMFKEDMSKQELMFGQMMTDAVNILDNFEELVNKLVYLGEVHRYLNLAPEHFRIVGESLIGTLEDVLGKKKFNAEVKEAWVMVYDLMATIMLLTINPEQVSELSIDLSGLGTARPCDVIPIQIEGSQTVRPDVPGQDPQHTHRRRHCWSLNRNATAAMAVFLLIVIAIVIIIACERMLLRFAEREVSLESVYFWRHVTAYLKETQSKASRTDADDMIKEYIEEGSSHEINISGSLRDALLRSPNDRSLWKEAQSEVGKMVTGGQFMRLSARITNLVKSSWAEAMTLQGRDGMTLQKAFYNHMFTKAPESRAMFKEDTSKQELMFGQMMTDAVNILDNFEELVNKLVYLGEVHRYLDLAPEHFRVVGESLIGTLEDILGKKRFNAEVKEAWVMVFDLMATIMLLTIAPEQVSQISIDAPGRATGCPCDGVQIQIEGSQTVSPDVPGLDPQHTRRRWHSWSLSRNATAAVAVVLLIAIGIVIIIVTTRL</sequence>
<dbReference type="EMBL" id="CDSF01000090">
    <property type="protein sequence ID" value="CEO99277.1"/>
    <property type="molecule type" value="Genomic_DNA"/>
</dbReference>
<dbReference type="SUPFAM" id="SSF46458">
    <property type="entry name" value="Globin-like"/>
    <property type="match status" value="2"/>
</dbReference>
<protein>
    <recommendedName>
        <fullName evidence="6">Globin family profile domain-containing protein</fullName>
    </recommendedName>
</protein>
<feature type="transmembrane region" description="Helical" evidence="1">
    <location>
        <begin position="560"/>
        <end position="577"/>
    </location>
</feature>
<dbReference type="SUPFAM" id="SSF48097">
    <property type="entry name" value="Regulator of G-protein signaling, RGS"/>
    <property type="match status" value="2"/>
</dbReference>
<dbReference type="GO" id="GO:0071949">
    <property type="term" value="F:FAD binding"/>
    <property type="evidence" value="ECO:0007669"/>
    <property type="project" value="TreeGrafter"/>
</dbReference>